<dbReference type="GO" id="GO:0004640">
    <property type="term" value="F:phosphoribosylanthranilate isomerase activity"/>
    <property type="evidence" value="ECO:0007669"/>
    <property type="project" value="TreeGrafter"/>
</dbReference>
<name>A0A969PPV9_9BACI</name>
<evidence type="ECO:0000256" key="7">
    <source>
        <dbReference type="ARBA" id="ARBA00023141"/>
    </source>
</evidence>
<comment type="pathway">
    <text evidence="2 9">Amino-acid biosynthesis; L-tryptophan biosynthesis; L-tryptophan from chorismate: step 4/5.</text>
</comment>
<keyword evidence="5 9" id="KW-0210">Decarboxylase</keyword>
<dbReference type="InterPro" id="IPR001468">
    <property type="entry name" value="Indole-3-GlycerolPSynthase_CS"/>
</dbReference>
<dbReference type="Proteomes" id="UP000752012">
    <property type="component" value="Unassembled WGS sequence"/>
</dbReference>
<dbReference type="FunFam" id="3.20.20.70:FF:000024">
    <property type="entry name" value="Indole-3-glycerol phosphate synthase"/>
    <property type="match status" value="1"/>
</dbReference>
<comment type="caution">
    <text evidence="11">The sequence shown here is derived from an EMBL/GenBank/DDBJ whole genome shotgun (WGS) entry which is preliminary data.</text>
</comment>
<dbReference type="SUPFAM" id="SSF51366">
    <property type="entry name" value="Ribulose-phoshate binding barrel"/>
    <property type="match status" value="1"/>
</dbReference>
<gene>
    <name evidence="9 11" type="primary">trpC</name>
    <name evidence="11" type="ORF">HCN83_11430</name>
</gene>
<dbReference type="PANTHER" id="PTHR22854">
    <property type="entry name" value="TRYPTOPHAN BIOSYNTHESIS PROTEIN"/>
    <property type="match status" value="1"/>
</dbReference>
<dbReference type="InterPro" id="IPR045186">
    <property type="entry name" value="Indole-3-glycerol_P_synth"/>
</dbReference>
<dbReference type="GO" id="GO:0000162">
    <property type="term" value="P:L-tryptophan biosynthetic process"/>
    <property type="evidence" value="ECO:0007669"/>
    <property type="project" value="UniProtKB-UniRule"/>
</dbReference>
<keyword evidence="12" id="KW-1185">Reference proteome</keyword>
<dbReference type="AlphaFoldDB" id="A0A969PPV9"/>
<dbReference type="PROSITE" id="PS00614">
    <property type="entry name" value="IGPS"/>
    <property type="match status" value="1"/>
</dbReference>
<comment type="similarity">
    <text evidence="3 9">Belongs to the TrpC family.</text>
</comment>
<keyword evidence="7 9" id="KW-0057">Aromatic amino acid biosynthesis</keyword>
<evidence type="ECO:0000256" key="6">
    <source>
        <dbReference type="ARBA" id="ARBA00022822"/>
    </source>
</evidence>
<dbReference type="NCBIfam" id="NF001377">
    <property type="entry name" value="PRK00278.2-4"/>
    <property type="match status" value="1"/>
</dbReference>
<dbReference type="Pfam" id="PF00218">
    <property type="entry name" value="IGPS"/>
    <property type="match status" value="1"/>
</dbReference>
<sequence>MLDTIVARKHDEVKATVLPERQIDGPKRSMSQSLASGRLPLGVIAEVKKASPSKGLIAERFDPEGTARDYEASGAGAISVLTDRDFFQGNNRYLTSIRNQVSLPVLRKDFIIDHLQIEEADLIGADAILLIAACLEEAQLKEFSQHARERGMESLVEVHDETELEKVLRASQPDMIGVNNRDLRTFHTDLSVSERLRPMIPESTMFISESGIHTAQDVKRLYEAGADGLLIGESLMKSRDRTAFIRSLFGELQ</sequence>
<organism evidence="11 12">
    <name type="scientific">Alkalicoccus luteus</name>
    <dbReference type="NCBI Taxonomy" id="1237094"/>
    <lineage>
        <taxon>Bacteria</taxon>
        <taxon>Bacillati</taxon>
        <taxon>Bacillota</taxon>
        <taxon>Bacilli</taxon>
        <taxon>Bacillales</taxon>
        <taxon>Bacillaceae</taxon>
        <taxon>Alkalicoccus</taxon>
    </lineage>
</organism>
<evidence type="ECO:0000256" key="8">
    <source>
        <dbReference type="ARBA" id="ARBA00023239"/>
    </source>
</evidence>
<accession>A0A969PPV9</accession>
<proteinExistence type="inferred from homology"/>
<evidence type="ECO:0000256" key="4">
    <source>
        <dbReference type="ARBA" id="ARBA00022605"/>
    </source>
</evidence>
<dbReference type="InterPro" id="IPR011060">
    <property type="entry name" value="RibuloseP-bd_barrel"/>
</dbReference>
<evidence type="ECO:0000256" key="1">
    <source>
        <dbReference type="ARBA" id="ARBA00001633"/>
    </source>
</evidence>
<dbReference type="PANTHER" id="PTHR22854:SF2">
    <property type="entry name" value="INDOLE-3-GLYCEROL-PHOSPHATE SYNTHASE"/>
    <property type="match status" value="1"/>
</dbReference>
<protein>
    <recommendedName>
        <fullName evidence="9">Indole-3-glycerol phosphate synthase</fullName>
        <shortName evidence="9">IGPS</shortName>
        <ecNumber evidence="9">4.1.1.48</ecNumber>
    </recommendedName>
</protein>
<dbReference type="HAMAP" id="MF_00134_A">
    <property type="entry name" value="IGPS_A"/>
    <property type="match status" value="1"/>
</dbReference>
<keyword evidence="4 9" id="KW-0028">Amino-acid biosynthesis</keyword>
<dbReference type="InterPro" id="IPR013798">
    <property type="entry name" value="Indole-3-glycerol_P_synth_dom"/>
</dbReference>
<dbReference type="Gene3D" id="3.20.20.70">
    <property type="entry name" value="Aldolase class I"/>
    <property type="match status" value="1"/>
</dbReference>
<keyword evidence="6 9" id="KW-0822">Tryptophan biosynthesis</keyword>
<evidence type="ECO:0000313" key="11">
    <source>
        <dbReference type="EMBL" id="NJP38195.1"/>
    </source>
</evidence>
<dbReference type="EMBL" id="JAATHJ010000017">
    <property type="protein sequence ID" value="NJP38195.1"/>
    <property type="molecule type" value="Genomic_DNA"/>
</dbReference>
<feature type="domain" description="Indole-3-glycerol phosphate synthase" evidence="10">
    <location>
        <begin position="3"/>
        <end position="248"/>
    </location>
</feature>
<evidence type="ECO:0000256" key="9">
    <source>
        <dbReference type="HAMAP-Rule" id="MF_00134"/>
    </source>
</evidence>
<evidence type="ECO:0000256" key="5">
    <source>
        <dbReference type="ARBA" id="ARBA00022793"/>
    </source>
</evidence>
<evidence type="ECO:0000256" key="3">
    <source>
        <dbReference type="ARBA" id="ARBA00008737"/>
    </source>
</evidence>
<keyword evidence="8 9" id="KW-0456">Lyase</keyword>
<dbReference type="EC" id="4.1.1.48" evidence="9"/>
<dbReference type="InterPro" id="IPR013785">
    <property type="entry name" value="Aldolase_TIM"/>
</dbReference>
<dbReference type="RefSeq" id="WP_168007467.1">
    <property type="nucleotide sequence ID" value="NZ_JAATHJ010000017.1"/>
</dbReference>
<evidence type="ECO:0000259" key="10">
    <source>
        <dbReference type="Pfam" id="PF00218"/>
    </source>
</evidence>
<evidence type="ECO:0000256" key="2">
    <source>
        <dbReference type="ARBA" id="ARBA00004696"/>
    </source>
</evidence>
<reference evidence="11 12" key="1">
    <citation type="submission" date="2020-03" db="EMBL/GenBank/DDBJ databases">
        <title>Assessment of the enzymatic potential of alkaline-tolerant lipase obtained from Bacillus luteus H11 (technogenic soil) for the bioremediation of saline soils contaminated with petroleum substances.</title>
        <authorList>
            <person name="Kalwasinska A."/>
        </authorList>
    </citation>
    <scope>NUCLEOTIDE SEQUENCE [LARGE SCALE GENOMIC DNA]</scope>
    <source>
        <strain evidence="11 12">H11</strain>
    </source>
</reference>
<dbReference type="GO" id="GO:0004425">
    <property type="term" value="F:indole-3-glycerol-phosphate synthase activity"/>
    <property type="evidence" value="ECO:0007669"/>
    <property type="project" value="UniProtKB-UniRule"/>
</dbReference>
<evidence type="ECO:0000313" key="12">
    <source>
        <dbReference type="Proteomes" id="UP000752012"/>
    </source>
</evidence>
<dbReference type="CDD" id="cd00331">
    <property type="entry name" value="IGPS"/>
    <property type="match status" value="1"/>
</dbReference>
<dbReference type="HAMAP" id="MF_00134_B">
    <property type="entry name" value="IGPS_B"/>
    <property type="match status" value="1"/>
</dbReference>
<comment type="catalytic activity">
    <reaction evidence="1 9">
        <text>1-(2-carboxyphenylamino)-1-deoxy-D-ribulose 5-phosphate + H(+) = (1S,2R)-1-C-(indol-3-yl)glycerol 3-phosphate + CO2 + H2O</text>
        <dbReference type="Rhea" id="RHEA:23476"/>
        <dbReference type="ChEBI" id="CHEBI:15377"/>
        <dbReference type="ChEBI" id="CHEBI:15378"/>
        <dbReference type="ChEBI" id="CHEBI:16526"/>
        <dbReference type="ChEBI" id="CHEBI:58613"/>
        <dbReference type="ChEBI" id="CHEBI:58866"/>
        <dbReference type="EC" id="4.1.1.48"/>
    </reaction>
</comment>